<dbReference type="Gene3D" id="2.80.10.50">
    <property type="match status" value="2"/>
</dbReference>
<accession>A0ABU2SHW2</accession>
<dbReference type="InterPro" id="IPR014044">
    <property type="entry name" value="CAP_dom"/>
</dbReference>
<dbReference type="InterPro" id="IPR000772">
    <property type="entry name" value="Ricin_B_lectin"/>
</dbReference>
<dbReference type="Pfam" id="PF00188">
    <property type="entry name" value="CAP"/>
    <property type="match status" value="1"/>
</dbReference>
<dbReference type="InterPro" id="IPR035940">
    <property type="entry name" value="CAP_sf"/>
</dbReference>
<dbReference type="SUPFAM" id="SSF50370">
    <property type="entry name" value="Ricin B-like lectins"/>
    <property type="match status" value="1"/>
</dbReference>
<evidence type="ECO:0000313" key="3">
    <source>
        <dbReference type="EMBL" id="MDT0448566.1"/>
    </source>
</evidence>
<dbReference type="InterPro" id="IPR035992">
    <property type="entry name" value="Ricin_B-like_lectins"/>
</dbReference>
<reference evidence="3" key="1">
    <citation type="submission" date="2024-05" db="EMBL/GenBank/DDBJ databases">
        <title>30 novel species of actinomycetes from the DSMZ collection.</title>
        <authorList>
            <person name="Nouioui I."/>
        </authorList>
    </citation>
    <scope>NUCLEOTIDE SEQUENCE</scope>
    <source>
        <strain evidence="3">DSM 40473</strain>
    </source>
</reference>
<dbReference type="Gene3D" id="3.40.33.10">
    <property type="entry name" value="CAP"/>
    <property type="match status" value="1"/>
</dbReference>
<organism evidence="3 4">
    <name type="scientific">Streptomyces hesseae</name>
    <dbReference type="NCBI Taxonomy" id="3075519"/>
    <lineage>
        <taxon>Bacteria</taxon>
        <taxon>Bacillati</taxon>
        <taxon>Actinomycetota</taxon>
        <taxon>Actinomycetes</taxon>
        <taxon>Kitasatosporales</taxon>
        <taxon>Streptomycetaceae</taxon>
        <taxon>Streptomyces</taxon>
    </lineage>
</organism>
<dbReference type="PANTHER" id="PTHR31157:SF1">
    <property type="entry name" value="SCP DOMAIN-CONTAINING PROTEIN"/>
    <property type="match status" value="1"/>
</dbReference>
<proteinExistence type="predicted"/>
<evidence type="ECO:0000313" key="4">
    <source>
        <dbReference type="Proteomes" id="UP001180531"/>
    </source>
</evidence>
<dbReference type="PANTHER" id="PTHR31157">
    <property type="entry name" value="SCP DOMAIN-CONTAINING PROTEIN"/>
    <property type="match status" value="1"/>
</dbReference>
<feature type="domain" description="Ricin B lectin" evidence="2">
    <location>
        <begin position="5"/>
        <end position="146"/>
    </location>
</feature>
<dbReference type="SMART" id="SM00458">
    <property type="entry name" value="RICIN"/>
    <property type="match status" value="1"/>
</dbReference>
<feature type="compositionally biased region" description="Pro residues" evidence="1">
    <location>
        <begin position="158"/>
        <end position="170"/>
    </location>
</feature>
<dbReference type="PROSITE" id="PS50231">
    <property type="entry name" value="RICIN_B_LECTIN"/>
    <property type="match status" value="1"/>
</dbReference>
<gene>
    <name evidence="3" type="ORF">RM609_05630</name>
</gene>
<keyword evidence="4" id="KW-1185">Reference proteome</keyword>
<comment type="caution">
    <text evidence="3">The sequence shown here is derived from an EMBL/GenBank/DDBJ whole genome shotgun (WGS) entry which is preliminary data.</text>
</comment>
<evidence type="ECO:0000259" key="2">
    <source>
        <dbReference type="SMART" id="SM00458"/>
    </source>
</evidence>
<name>A0ABU2SHW2_9ACTN</name>
<dbReference type="CDD" id="cd00161">
    <property type="entry name" value="beta-trefoil_Ricin-like"/>
    <property type="match status" value="1"/>
</dbReference>
<dbReference type="RefSeq" id="WP_311608401.1">
    <property type="nucleotide sequence ID" value="NZ_JAVRFI010000002.1"/>
</dbReference>
<feature type="region of interest" description="Disordered" evidence="1">
    <location>
        <begin position="148"/>
        <end position="180"/>
    </location>
</feature>
<dbReference type="Proteomes" id="UP001180531">
    <property type="component" value="Unassembled WGS sequence"/>
</dbReference>
<protein>
    <submittedName>
        <fullName evidence="3">CAP domain-containing protein</fullName>
    </submittedName>
</protein>
<sequence>MSPQNGQMYVLRSATGVVADIDHSNTAPGTKIQGWSPNGSKAQQWVFWAKDNGSWLLETGLTHGTHGPGQAMVLDYDFTNWRAHLVEEHGQDNQLWQLEDAGDGYVRIKSRRTEGGDAYLTADGGGRFLGVWKADSGSDAQRWRLESVSFSGQGQQPQPQPGQQPQPQPQPGGGGGGSAVEEMLSLVNQERAKAGLPGLVLDGRLSAAAQRHSDDMARNNFLGHDGRDGSTPWKRINDAGIANVPMAENAATGSDVRGTMDMWMRSEGHRNNILGRDFRRFGAAFSPGSGGRWTQTFAG</sequence>
<dbReference type="EMBL" id="JAVRFI010000002">
    <property type="protein sequence ID" value="MDT0448566.1"/>
    <property type="molecule type" value="Genomic_DNA"/>
</dbReference>
<dbReference type="SUPFAM" id="SSF55797">
    <property type="entry name" value="PR-1-like"/>
    <property type="match status" value="1"/>
</dbReference>
<evidence type="ECO:0000256" key="1">
    <source>
        <dbReference type="SAM" id="MobiDB-lite"/>
    </source>
</evidence>
<dbReference type="CDD" id="cd05379">
    <property type="entry name" value="CAP_bacterial"/>
    <property type="match status" value="1"/>
</dbReference>